<comment type="subunit">
    <text evidence="7">Heterotetramer of 2 MoaD subunits and 2 MoaE subunits. Also stable as homodimer. The enzyme changes between these two forms during catalysis.</text>
</comment>
<dbReference type="InterPro" id="IPR003448">
    <property type="entry name" value="Mopterin_biosynth_MoaE"/>
</dbReference>
<sequence length="149" mass="15658">MIDISVNTAAIDVAAVHALVEGNGAGAVATFVGIVRTDDGVRALTLEHYPAMTKAALHHIAADATRRFGLSAIAIHHRVGTMLPGERIVMVAAAAPHRHDALAATAQCIDLLKTEAPFWKREEHAAGARWVEARAGDDAAAAKWSDGRA</sequence>
<dbReference type="AlphaFoldDB" id="A0A4V5PTM6"/>
<evidence type="ECO:0000256" key="11">
    <source>
        <dbReference type="ARBA" id="ARBA00032474"/>
    </source>
</evidence>
<gene>
    <name evidence="13" type="ORF">FBR43_07555</name>
</gene>
<dbReference type="Pfam" id="PF02391">
    <property type="entry name" value="MoaE"/>
    <property type="match status" value="1"/>
</dbReference>
<dbReference type="EC" id="2.8.1.12" evidence="3"/>
<evidence type="ECO:0000256" key="5">
    <source>
        <dbReference type="ARBA" id="ARBA00023150"/>
    </source>
</evidence>
<evidence type="ECO:0000256" key="10">
    <source>
        <dbReference type="ARBA" id="ARBA00030781"/>
    </source>
</evidence>
<dbReference type="EMBL" id="SWKR01000002">
    <property type="protein sequence ID" value="TKD50638.1"/>
    <property type="molecule type" value="Genomic_DNA"/>
</dbReference>
<evidence type="ECO:0000256" key="9">
    <source>
        <dbReference type="ARBA" id="ARBA00030407"/>
    </source>
</evidence>
<reference evidence="13 14" key="1">
    <citation type="submission" date="2019-04" db="EMBL/GenBank/DDBJ databases">
        <authorList>
            <person name="Yang Y."/>
            <person name="Wei D."/>
        </authorList>
    </citation>
    <scope>NUCLEOTIDE SEQUENCE [LARGE SCALE GENOMIC DNA]</scope>
    <source>
        <strain evidence="13 14">L-1-4w-11</strain>
    </source>
</reference>
<dbReference type="OrthoDB" id="9803224at2"/>
<dbReference type="Proteomes" id="UP000309138">
    <property type="component" value="Unassembled WGS sequence"/>
</dbReference>
<keyword evidence="14" id="KW-1185">Reference proteome</keyword>
<evidence type="ECO:0000256" key="12">
    <source>
        <dbReference type="ARBA" id="ARBA00049878"/>
    </source>
</evidence>
<dbReference type="UniPathway" id="UPA00344"/>
<dbReference type="SUPFAM" id="SSF54690">
    <property type="entry name" value="Molybdopterin synthase subunit MoaE"/>
    <property type="match status" value="1"/>
</dbReference>
<evidence type="ECO:0000313" key="13">
    <source>
        <dbReference type="EMBL" id="TKD50638.1"/>
    </source>
</evidence>
<dbReference type="GO" id="GO:0030366">
    <property type="term" value="F:molybdopterin synthase activity"/>
    <property type="evidence" value="ECO:0007669"/>
    <property type="project" value="UniProtKB-EC"/>
</dbReference>
<comment type="catalytic activity">
    <reaction evidence="12">
        <text>2 [molybdopterin-synthase sulfur-carrier protein]-C-terminal-Gly-aminoethanethioate + cyclic pyranopterin phosphate + H2O = molybdopterin + 2 [molybdopterin-synthase sulfur-carrier protein]-C-terminal Gly-Gly + 2 H(+)</text>
        <dbReference type="Rhea" id="RHEA:26333"/>
        <dbReference type="Rhea" id="RHEA-COMP:12202"/>
        <dbReference type="Rhea" id="RHEA-COMP:19907"/>
        <dbReference type="ChEBI" id="CHEBI:15377"/>
        <dbReference type="ChEBI" id="CHEBI:15378"/>
        <dbReference type="ChEBI" id="CHEBI:58698"/>
        <dbReference type="ChEBI" id="CHEBI:59648"/>
        <dbReference type="ChEBI" id="CHEBI:90778"/>
        <dbReference type="ChEBI" id="CHEBI:232372"/>
        <dbReference type="EC" id="2.8.1.12"/>
    </reaction>
</comment>
<dbReference type="PANTHER" id="PTHR23404">
    <property type="entry name" value="MOLYBDOPTERIN SYNTHASE RELATED"/>
    <property type="match status" value="1"/>
</dbReference>
<evidence type="ECO:0000256" key="3">
    <source>
        <dbReference type="ARBA" id="ARBA00011950"/>
    </source>
</evidence>
<protein>
    <recommendedName>
        <fullName evidence="4">Molybdopterin synthase catalytic subunit</fullName>
        <ecNumber evidence="3">2.8.1.12</ecNumber>
    </recommendedName>
    <alternativeName>
        <fullName evidence="10">MPT synthase subunit 2</fullName>
    </alternativeName>
    <alternativeName>
        <fullName evidence="8">Molybdenum cofactor biosynthesis protein E</fullName>
    </alternativeName>
    <alternativeName>
        <fullName evidence="9">Molybdopterin-converting factor large subunit</fullName>
    </alternativeName>
    <alternativeName>
        <fullName evidence="11">Molybdopterin-converting factor subunit 2</fullName>
    </alternativeName>
</protein>
<proteinExistence type="inferred from homology"/>
<comment type="function">
    <text evidence="6">Converts molybdopterin precursor Z into molybdopterin. This requires the incorporation of two sulfur atoms into precursor Z to generate a dithiolene group. The sulfur is provided by MoaD.</text>
</comment>
<dbReference type="InterPro" id="IPR036563">
    <property type="entry name" value="MoaE_sf"/>
</dbReference>
<evidence type="ECO:0000256" key="1">
    <source>
        <dbReference type="ARBA" id="ARBA00005046"/>
    </source>
</evidence>
<comment type="pathway">
    <text evidence="1">Cofactor biosynthesis; molybdopterin biosynthesis.</text>
</comment>
<comment type="similarity">
    <text evidence="2">Belongs to the MoaE family.</text>
</comment>
<organism evidence="13 14">
    <name type="scientific">Sphingomonas baiyangensis</name>
    <dbReference type="NCBI Taxonomy" id="2572576"/>
    <lineage>
        <taxon>Bacteria</taxon>
        <taxon>Pseudomonadati</taxon>
        <taxon>Pseudomonadota</taxon>
        <taxon>Alphaproteobacteria</taxon>
        <taxon>Sphingomonadales</taxon>
        <taxon>Sphingomonadaceae</taxon>
        <taxon>Sphingomonas</taxon>
    </lineage>
</organism>
<evidence type="ECO:0000313" key="14">
    <source>
        <dbReference type="Proteomes" id="UP000309138"/>
    </source>
</evidence>
<evidence type="ECO:0000256" key="7">
    <source>
        <dbReference type="ARBA" id="ARBA00026066"/>
    </source>
</evidence>
<comment type="caution">
    <text evidence="13">The sequence shown here is derived from an EMBL/GenBank/DDBJ whole genome shotgun (WGS) entry which is preliminary data.</text>
</comment>
<evidence type="ECO:0000256" key="8">
    <source>
        <dbReference type="ARBA" id="ARBA00029745"/>
    </source>
</evidence>
<dbReference type="CDD" id="cd00756">
    <property type="entry name" value="MoaE"/>
    <property type="match status" value="1"/>
</dbReference>
<evidence type="ECO:0000256" key="2">
    <source>
        <dbReference type="ARBA" id="ARBA00005426"/>
    </source>
</evidence>
<accession>A0A4V5PTM6</accession>
<dbReference type="RefSeq" id="WP_136942582.1">
    <property type="nucleotide sequence ID" value="NZ_SWKR01000002.1"/>
</dbReference>
<name>A0A4V5PTM6_9SPHN</name>
<dbReference type="Gene3D" id="3.90.1170.40">
    <property type="entry name" value="Molybdopterin biosynthesis MoaE subunit"/>
    <property type="match status" value="1"/>
</dbReference>
<evidence type="ECO:0000256" key="6">
    <source>
        <dbReference type="ARBA" id="ARBA00025448"/>
    </source>
</evidence>
<dbReference type="GO" id="GO:0006777">
    <property type="term" value="P:Mo-molybdopterin cofactor biosynthetic process"/>
    <property type="evidence" value="ECO:0007669"/>
    <property type="project" value="UniProtKB-KW"/>
</dbReference>
<keyword evidence="5" id="KW-0501">Molybdenum cofactor biosynthesis</keyword>
<evidence type="ECO:0000256" key="4">
    <source>
        <dbReference type="ARBA" id="ARBA00013858"/>
    </source>
</evidence>